<dbReference type="AlphaFoldDB" id="A0A0F9EDS5"/>
<gene>
    <name evidence="2" type="ORF">LCGC14_2438090</name>
</gene>
<organism evidence="2">
    <name type="scientific">marine sediment metagenome</name>
    <dbReference type="NCBI Taxonomy" id="412755"/>
    <lineage>
        <taxon>unclassified sequences</taxon>
        <taxon>metagenomes</taxon>
        <taxon>ecological metagenomes</taxon>
    </lineage>
</organism>
<protein>
    <recommendedName>
        <fullName evidence="1">Amidohydrolase-related domain-containing protein</fullName>
    </recommendedName>
</protein>
<evidence type="ECO:0000259" key="1">
    <source>
        <dbReference type="Pfam" id="PF04909"/>
    </source>
</evidence>
<dbReference type="Gene3D" id="3.20.20.140">
    <property type="entry name" value="Metal-dependent hydrolases"/>
    <property type="match status" value="1"/>
</dbReference>
<sequence>MVEKHVTVDALRGKVIDCHSHVGISLKNYACLEYPYAQTIEGLYYRQRAGGVDVNIVFPASGSLFFDPAYFEKGEMRPATNPLSPTPYAIENEMMMLEVFEFNPELKERFLPFVMVDPGRDIAGQLDRLGELEKRFAVYGVKIAPVDCQSKITSLLDEGRGLVDYAGERDLPLLLHTTADPLEQYSNAADCFRVIEQNPHLRFCLAHCIGFHAESLQRADEMPNVWVDSSALKIQAQCALENNRIVAAEEDRFEADYSDHTRILGALTARYPDTIMWGTDSPWYTFICRRKQGEGTFLEFRLKAHYEDEVAALDSLPPGARVRACNTNVLKFLFGT</sequence>
<dbReference type="SUPFAM" id="SSF51556">
    <property type="entry name" value="Metallo-dependent hydrolases"/>
    <property type="match status" value="1"/>
</dbReference>
<reference evidence="2" key="1">
    <citation type="journal article" date="2015" name="Nature">
        <title>Complex archaea that bridge the gap between prokaryotes and eukaryotes.</title>
        <authorList>
            <person name="Spang A."/>
            <person name="Saw J.H."/>
            <person name="Jorgensen S.L."/>
            <person name="Zaremba-Niedzwiedzka K."/>
            <person name="Martijn J."/>
            <person name="Lind A.E."/>
            <person name="van Eijk R."/>
            <person name="Schleper C."/>
            <person name="Guy L."/>
            <person name="Ettema T.J."/>
        </authorList>
    </citation>
    <scope>NUCLEOTIDE SEQUENCE</scope>
</reference>
<evidence type="ECO:0000313" key="2">
    <source>
        <dbReference type="EMBL" id="KKL22173.1"/>
    </source>
</evidence>
<dbReference type="EMBL" id="LAZR01037451">
    <property type="protein sequence ID" value="KKL22173.1"/>
    <property type="molecule type" value="Genomic_DNA"/>
</dbReference>
<dbReference type="Pfam" id="PF04909">
    <property type="entry name" value="Amidohydro_2"/>
    <property type="match status" value="1"/>
</dbReference>
<proteinExistence type="predicted"/>
<name>A0A0F9EDS5_9ZZZZ</name>
<dbReference type="InterPro" id="IPR006680">
    <property type="entry name" value="Amidohydro-rel"/>
</dbReference>
<accession>A0A0F9EDS5</accession>
<dbReference type="InterPro" id="IPR032466">
    <property type="entry name" value="Metal_Hydrolase"/>
</dbReference>
<comment type="caution">
    <text evidence="2">The sequence shown here is derived from an EMBL/GenBank/DDBJ whole genome shotgun (WGS) entry which is preliminary data.</text>
</comment>
<feature type="domain" description="Amidohydrolase-related" evidence="1">
    <location>
        <begin position="106"/>
        <end position="315"/>
    </location>
</feature>
<dbReference type="GO" id="GO:0016787">
    <property type="term" value="F:hydrolase activity"/>
    <property type="evidence" value="ECO:0007669"/>
    <property type="project" value="InterPro"/>
</dbReference>